<dbReference type="GO" id="GO:0016787">
    <property type="term" value="F:hydrolase activity"/>
    <property type="evidence" value="ECO:0007669"/>
    <property type="project" value="UniProtKB-KW"/>
</dbReference>
<dbReference type="GO" id="GO:0016020">
    <property type="term" value="C:membrane"/>
    <property type="evidence" value="ECO:0007669"/>
    <property type="project" value="TreeGrafter"/>
</dbReference>
<dbReference type="InterPro" id="IPR050266">
    <property type="entry name" value="AB_hydrolase_sf"/>
</dbReference>
<dbReference type="SUPFAM" id="SSF53474">
    <property type="entry name" value="alpha/beta-Hydrolases"/>
    <property type="match status" value="1"/>
</dbReference>
<evidence type="ECO:0000256" key="1">
    <source>
        <dbReference type="ARBA" id="ARBA00022801"/>
    </source>
</evidence>
<gene>
    <name evidence="3" type="ORF">Voc01_029240</name>
</gene>
<dbReference type="Gene3D" id="3.40.50.1820">
    <property type="entry name" value="alpha/beta hydrolase"/>
    <property type="match status" value="1"/>
</dbReference>
<dbReference type="PANTHER" id="PTHR43798">
    <property type="entry name" value="MONOACYLGLYCEROL LIPASE"/>
    <property type="match status" value="1"/>
</dbReference>
<keyword evidence="1 3" id="KW-0378">Hydrolase</keyword>
<sequence>MAVDGQTVAYRESAGSGRPVVFVHGNSSSSKTWLPLLGGDLGRKYRCVAVDLPGHGDSPPATDPDVYSMPGYGSLVAGLATALGLERAVYVGWSLGGHIAIEAAPGLPEPAGIAVFGTPPVSDPAGLATAFLPNPAVAVGFTPDVAAEQAREYAASFLAPGSALPLDAFEADILATDGAARGGLGASIAAGRFADEVAIVSALTVPVAVLHGAGEQLVSLDYLRQLDIPTLWRGEVQIVEGAGHAPHLEQTAAFATLLDAFIDDCG</sequence>
<reference evidence="3" key="1">
    <citation type="submission" date="2021-01" db="EMBL/GenBank/DDBJ databases">
        <title>Whole genome shotgun sequence of Virgisporangium ochraceum NBRC 16418.</title>
        <authorList>
            <person name="Komaki H."/>
            <person name="Tamura T."/>
        </authorList>
    </citation>
    <scope>NUCLEOTIDE SEQUENCE</scope>
    <source>
        <strain evidence="3">NBRC 16418</strain>
    </source>
</reference>
<feature type="domain" description="AB hydrolase-1" evidence="2">
    <location>
        <begin position="20"/>
        <end position="255"/>
    </location>
</feature>
<dbReference type="InterPro" id="IPR000073">
    <property type="entry name" value="AB_hydrolase_1"/>
</dbReference>
<dbReference type="Proteomes" id="UP000635606">
    <property type="component" value="Unassembled WGS sequence"/>
</dbReference>
<dbReference type="PRINTS" id="PR00111">
    <property type="entry name" value="ABHYDROLASE"/>
</dbReference>
<evidence type="ECO:0000313" key="4">
    <source>
        <dbReference type="Proteomes" id="UP000635606"/>
    </source>
</evidence>
<comment type="caution">
    <text evidence="3">The sequence shown here is derived from an EMBL/GenBank/DDBJ whole genome shotgun (WGS) entry which is preliminary data.</text>
</comment>
<dbReference type="AlphaFoldDB" id="A0A8J4EDJ3"/>
<dbReference type="InterPro" id="IPR029058">
    <property type="entry name" value="AB_hydrolase_fold"/>
</dbReference>
<name>A0A8J4EDJ3_9ACTN</name>
<dbReference type="EMBL" id="BOPH01000035">
    <property type="protein sequence ID" value="GIJ68007.1"/>
    <property type="molecule type" value="Genomic_DNA"/>
</dbReference>
<dbReference type="PANTHER" id="PTHR43798:SF31">
    <property type="entry name" value="AB HYDROLASE SUPERFAMILY PROTEIN YCLE"/>
    <property type="match status" value="1"/>
</dbReference>
<evidence type="ECO:0000313" key="3">
    <source>
        <dbReference type="EMBL" id="GIJ68007.1"/>
    </source>
</evidence>
<organism evidence="3 4">
    <name type="scientific">Virgisporangium ochraceum</name>
    <dbReference type="NCBI Taxonomy" id="65505"/>
    <lineage>
        <taxon>Bacteria</taxon>
        <taxon>Bacillati</taxon>
        <taxon>Actinomycetota</taxon>
        <taxon>Actinomycetes</taxon>
        <taxon>Micromonosporales</taxon>
        <taxon>Micromonosporaceae</taxon>
        <taxon>Virgisporangium</taxon>
    </lineage>
</organism>
<proteinExistence type="predicted"/>
<dbReference type="Pfam" id="PF12697">
    <property type="entry name" value="Abhydrolase_6"/>
    <property type="match status" value="1"/>
</dbReference>
<evidence type="ECO:0000259" key="2">
    <source>
        <dbReference type="Pfam" id="PF12697"/>
    </source>
</evidence>
<protein>
    <submittedName>
        <fullName evidence="3">Alpha/beta hydrolase</fullName>
    </submittedName>
</protein>
<keyword evidence="4" id="KW-1185">Reference proteome</keyword>
<accession>A0A8J4EDJ3</accession>